<reference evidence="1" key="1">
    <citation type="submission" date="2021-05" db="EMBL/GenBank/DDBJ databases">
        <authorList>
            <person name="Pan Q."/>
            <person name="Jouanno E."/>
            <person name="Zahm M."/>
            <person name="Klopp C."/>
            <person name="Cabau C."/>
            <person name="Louis A."/>
            <person name="Berthelot C."/>
            <person name="Parey E."/>
            <person name="Roest Crollius H."/>
            <person name="Montfort J."/>
            <person name="Robinson-Rechavi M."/>
            <person name="Bouchez O."/>
            <person name="Lampietro C."/>
            <person name="Lopez Roques C."/>
            <person name="Donnadieu C."/>
            <person name="Postlethwait J."/>
            <person name="Bobe J."/>
            <person name="Dillon D."/>
            <person name="Chandos A."/>
            <person name="von Hippel F."/>
            <person name="Guiguen Y."/>
        </authorList>
    </citation>
    <scope>NUCLEOTIDE SEQUENCE</scope>
    <source>
        <strain evidence="1">YG-Jan2019</strain>
    </source>
</reference>
<sequence>MAGRMIGHSFLHDGPQLAGLSPAILHVLFGGTPETATVTTKDCADLDIRETIESLHGTADLTEDQTSAVTDLALSWDLPGPTQANRRWLTEKLLIHSVLGRTCKQVKQLRSGLKETGIWPLLSERSDVVLFPAVTAAIYTPQMVLERINWPPETVQSDEDSGDCSLESKCLVTGYLRRFIETASPDQLKDLLTFWVGWEVQLFKTAATCFEKFKIPGRCRDYHSFEEDLLSSIASSEHGFGLL</sequence>
<gene>
    <name evidence="1" type="ORF">DPEC_G00188570</name>
</gene>
<evidence type="ECO:0000313" key="2">
    <source>
        <dbReference type="Proteomes" id="UP001157502"/>
    </source>
</evidence>
<dbReference type="Proteomes" id="UP001157502">
    <property type="component" value="Chromosome 15"/>
</dbReference>
<comment type="caution">
    <text evidence="1">The sequence shown here is derived from an EMBL/GenBank/DDBJ whole genome shotgun (WGS) entry which is preliminary data.</text>
</comment>
<dbReference type="EMBL" id="CM055742">
    <property type="protein sequence ID" value="KAJ8001177.1"/>
    <property type="molecule type" value="Genomic_DNA"/>
</dbReference>
<keyword evidence="2" id="KW-1185">Reference proteome</keyword>
<name>A0ACC2GC80_DALPE</name>
<protein>
    <submittedName>
        <fullName evidence="1">Uncharacterized protein</fullName>
    </submittedName>
</protein>
<accession>A0ACC2GC80</accession>
<organism evidence="1 2">
    <name type="scientific">Dallia pectoralis</name>
    <name type="common">Alaska blackfish</name>
    <dbReference type="NCBI Taxonomy" id="75939"/>
    <lineage>
        <taxon>Eukaryota</taxon>
        <taxon>Metazoa</taxon>
        <taxon>Chordata</taxon>
        <taxon>Craniata</taxon>
        <taxon>Vertebrata</taxon>
        <taxon>Euteleostomi</taxon>
        <taxon>Actinopterygii</taxon>
        <taxon>Neopterygii</taxon>
        <taxon>Teleostei</taxon>
        <taxon>Protacanthopterygii</taxon>
        <taxon>Esociformes</taxon>
        <taxon>Umbridae</taxon>
        <taxon>Dallia</taxon>
    </lineage>
</organism>
<evidence type="ECO:0000313" key="1">
    <source>
        <dbReference type="EMBL" id="KAJ8001177.1"/>
    </source>
</evidence>
<proteinExistence type="predicted"/>